<dbReference type="Proteomes" id="UP000001634">
    <property type="component" value="Plasmid lp28-4"/>
</dbReference>
<evidence type="ECO:0000313" key="2">
    <source>
        <dbReference type="Proteomes" id="UP000001634"/>
    </source>
</evidence>
<dbReference type="KEGG" id="bbs:BbiDN127_I0006"/>
<evidence type="ECO:0000313" key="1">
    <source>
        <dbReference type="EMBL" id="AEL19491.1"/>
    </source>
</evidence>
<protein>
    <submittedName>
        <fullName evidence="1">Uncharacterized protein</fullName>
    </submittedName>
</protein>
<organism evidence="1 2">
    <name type="scientific">Borrelia bissettiae (strain DSM 17990 / CIP 109136 / DN127)</name>
    <name type="common">Borreliella bissettiae</name>
    <dbReference type="NCBI Taxonomy" id="521010"/>
    <lineage>
        <taxon>Bacteria</taxon>
        <taxon>Pseudomonadati</taxon>
        <taxon>Spirochaetota</taxon>
        <taxon>Spirochaetia</taxon>
        <taxon>Spirochaetales</taxon>
        <taxon>Borreliaceae</taxon>
        <taxon>Borreliella</taxon>
    </lineage>
</organism>
<name>G0AP65_BORBD</name>
<dbReference type="EMBL" id="CP002759">
    <property type="protein sequence ID" value="AEL19491.1"/>
    <property type="molecule type" value="Genomic_DNA"/>
</dbReference>
<sequence>MTGIFLEFTEILYLLWDIAFNTLKKYAQNLYKEFINSEKI</sequence>
<geneLocation type="plasmid" evidence="1 2">
    <name>lp28-4</name>
</geneLocation>
<proteinExistence type="predicted"/>
<dbReference type="AlphaFoldDB" id="G0AP65"/>
<keyword evidence="1" id="KW-0614">Plasmid</keyword>
<gene>
    <name evidence="1" type="ordered locus">BbiDN127_I0006</name>
</gene>
<keyword evidence="2" id="KW-1185">Reference proteome</keyword>
<reference key="1">
    <citation type="submission" date="2011-06" db="EMBL/GenBank/DDBJ databases">
        <authorList>
            <person name="Mongodin E.F."/>
            <person name="Casjens S.R."/>
            <person name="Fraser-Liggett C.M."/>
            <person name="Qiu W.-G."/>
            <person name="Dunn J.J."/>
            <person name="Luft B.J."/>
            <person name="Schutzer S.E."/>
        </authorList>
    </citation>
    <scope>NUCLEOTIDE SEQUENCE</scope>
    <source>
        <strain>DN127</strain>
    </source>
</reference>
<accession>G0AP65</accession>
<reference evidence="1 2" key="2">
    <citation type="journal article" date="2012" name="J. Bacteriol.">
        <title>Whole-Genome Sequences of Borrelia bissettii, Borrelia valaisiana, and Borrelia spielmanii.</title>
        <authorList>
            <person name="Schutzer S.E."/>
            <person name="Fraser-Liggett C.M."/>
            <person name="Qiu W.G."/>
            <person name="Kraiczy P."/>
            <person name="Mongodin E.F."/>
            <person name="Dunn J.J."/>
            <person name="Luft B.J."/>
            <person name="Casjens S.R."/>
        </authorList>
    </citation>
    <scope>NUCLEOTIDE SEQUENCE [LARGE SCALE GENOMIC DNA]</scope>
    <source>
        <strain evidence="1 2">DN127</strain>
    </source>
</reference>
<dbReference type="HOGENOM" id="CLU_3285802_0_0_12"/>